<keyword evidence="2" id="KW-1185">Reference proteome</keyword>
<reference evidence="2" key="1">
    <citation type="journal article" date="2023" name="Nat. Plants">
        <title>Single-cell RNA sequencing provides a high-resolution roadmap for understanding the multicellular compartmentation of specialized metabolism.</title>
        <authorList>
            <person name="Sun S."/>
            <person name="Shen X."/>
            <person name="Li Y."/>
            <person name="Li Y."/>
            <person name="Wang S."/>
            <person name="Li R."/>
            <person name="Zhang H."/>
            <person name="Shen G."/>
            <person name="Guo B."/>
            <person name="Wei J."/>
            <person name="Xu J."/>
            <person name="St-Pierre B."/>
            <person name="Chen S."/>
            <person name="Sun C."/>
        </authorList>
    </citation>
    <scope>NUCLEOTIDE SEQUENCE [LARGE SCALE GENOMIC DNA]</scope>
</reference>
<dbReference type="Proteomes" id="UP001060085">
    <property type="component" value="Linkage Group LG02"/>
</dbReference>
<protein>
    <submittedName>
        <fullName evidence="1">Uncharacterized protein</fullName>
    </submittedName>
</protein>
<accession>A0ACC0BR93</accession>
<evidence type="ECO:0000313" key="1">
    <source>
        <dbReference type="EMBL" id="KAI5675200.1"/>
    </source>
</evidence>
<dbReference type="EMBL" id="CM044702">
    <property type="protein sequence ID" value="KAI5675200.1"/>
    <property type="molecule type" value="Genomic_DNA"/>
</dbReference>
<organism evidence="1 2">
    <name type="scientific">Catharanthus roseus</name>
    <name type="common">Madagascar periwinkle</name>
    <name type="synonym">Vinca rosea</name>
    <dbReference type="NCBI Taxonomy" id="4058"/>
    <lineage>
        <taxon>Eukaryota</taxon>
        <taxon>Viridiplantae</taxon>
        <taxon>Streptophyta</taxon>
        <taxon>Embryophyta</taxon>
        <taxon>Tracheophyta</taxon>
        <taxon>Spermatophyta</taxon>
        <taxon>Magnoliopsida</taxon>
        <taxon>eudicotyledons</taxon>
        <taxon>Gunneridae</taxon>
        <taxon>Pentapetalae</taxon>
        <taxon>asterids</taxon>
        <taxon>lamiids</taxon>
        <taxon>Gentianales</taxon>
        <taxon>Apocynaceae</taxon>
        <taxon>Rauvolfioideae</taxon>
        <taxon>Vinceae</taxon>
        <taxon>Catharanthinae</taxon>
        <taxon>Catharanthus</taxon>
    </lineage>
</organism>
<sequence length="123" mass="14354">MENWGSYFSNASNGSGHQKLDLTLRLGLPCQDSHVENANGENFPTQNPTHNRLEFKNLRFKDGLKTCDECGTGETPMWRKGPKGPQTLCNACGLRYIRFLKKEEELLKWSRYYRFYYQNGSWH</sequence>
<proteinExistence type="predicted"/>
<evidence type="ECO:0000313" key="2">
    <source>
        <dbReference type="Proteomes" id="UP001060085"/>
    </source>
</evidence>
<name>A0ACC0BR93_CATRO</name>
<comment type="caution">
    <text evidence="1">The sequence shown here is derived from an EMBL/GenBank/DDBJ whole genome shotgun (WGS) entry which is preliminary data.</text>
</comment>
<gene>
    <name evidence="1" type="ORF">M9H77_06150</name>
</gene>